<evidence type="ECO:0000313" key="5">
    <source>
        <dbReference type="Proteomes" id="UP000192923"/>
    </source>
</evidence>
<gene>
    <name evidence="2" type="primary">apaG</name>
    <name evidence="4" type="ORF">SAMN02949497_0281</name>
</gene>
<dbReference type="AlphaFoldDB" id="A0A1Y6D547"/>
<dbReference type="InterPro" id="IPR036767">
    <property type="entry name" value="ApaG_sf"/>
</dbReference>
<evidence type="ECO:0000256" key="2">
    <source>
        <dbReference type="HAMAP-Rule" id="MF_00791"/>
    </source>
</evidence>
<evidence type="ECO:0000313" key="4">
    <source>
        <dbReference type="EMBL" id="SMF97711.1"/>
    </source>
</evidence>
<dbReference type="Gene3D" id="2.60.40.1470">
    <property type="entry name" value="ApaG domain"/>
    <property type="match status" value="1"/>
</dbReference>
<keyword evidence="5" id="KW-1185">Reference proteome</keyword>
<dbReference type="NCBIfam" id="NF003967">
    <property type="entry name" value="PRK05461.1"/>
    <property type="match status" value="1"/>
</dbReference>
<dbReference type="GO" id="GO:0070987">
    <property type="term" value="P:error-free translesion synthesis"/>
    <property type="evidence" value="ECO:0007669"/>
    <property type="project" value="TreeGrafter"/>
</dbReference>
<reference evidence="4 5" key="1">
    <citation type="submission" date="2016-12" db="EMBL/GenBank/DDBJ databases">
        <authorList>
            <person name="Song W.-J."/>
            <person name="Kurnit D.M."/>
        </authorList>
    </citation>
    <scope>NUCLEOTIDE SEQUENCE [LARGE SCALE GENOMIC DNA]</scope>
    <source>
        <strain evidence="4 5">175</strain>
    </source>
</reference>
<name>A0A1Y6D547_9GAMM</name>
<dbReference type="PANTHER" id="PTHR14289:SF16">
    <property type="entry name" value="POLYMERASE DELTA-INTERACTING PROTEIN 2"/>
    <property type="match status" value="1"/>
</dbReference>
<dbReference type="STRING" id="1760988.SAMN02949497_0281"/>
<dbReference type="RefSeq" id="WP_085216728.1">
    <property type="nucleotide sequence ID" value="NZ_FXAM01000003.1"/>
</dbReference>
<accession>A0A1Y6D547</accession>
<proteinExistence type="inferred from homology"/>
<dbReference type="PROSITE" id="PS51087">
    <property type="entry name" value="APAG"/>
    <property type="match status" value="1"/>
</dbReference>
<dbReference type="Proteomes" id="UP000192923">
    <property type="component" value="Unassembled WGS sequence"/>
</dbReference>
<dbReference type="PANTHER" id="PTHR14289">
    <property type="entry name" value="F-BOX ONLY PROTEIN 3"/>
    <property type="match status" value="1"/>
</dbReference>
<dbReference type="Pfam" id="PF04379">
    <property type="entry name" value="DUF525"/>
    <property type="match status" value="1"/>
</dbReference>
<dbReference type="EMBL" id="FXAM01000003">
    <property type="protein sequence ID" value="SMF97711.1"/>
    <property type="molecule type" value="Genomic_DNA"/>
</dbReference>
<evidence type="ECO:0000259" key="3">
    <source>
        <dbReference type="PROSITE" id="PS51087"/>
    </source>
</evidence>
<dbReference type="InterPro" id="IPR007474">
    <property type="entry name" value="ApaG_domain"/>
</dbReference>
<dbReference type="HAMAP" id="MF_00791">
    <property type="entry name" value="ApaG"/>
    <property type="match status" value="1"/>
</dbReference>
<protein>
    <recommendedName>
        <fullName evidence="1 2">Protein ApaG</fullName>
    </recommendedName>
</protein>
<evidence type="ECO:0000256" key="1">
    <source>
        <dbReference type="ARBA" id="ARBA00017693"/>
    </source>
</evidence>
<dbReference type="OrthoDB" id="9795226at2"/>
<dbReference type="InterPro" id="IPR023065">
    <property type="entry name" value="Uncharacterised_ApaG"/>
</dbReference>
<dbReference type="SUPFAM" id="SSF110069">
    <property type="entry name" value="ApaG-like"/>
    <property type="match status" value="1"/>
</dbReference>
<feature type="domain" description="ApaG" evidence="3">
    <location>
        <begin position="2"/>
        <end position="127"/>
    </location>
</feature>
<sequence>MSGRVRALKVEVKTAFLGEEVKPGGGERYMFAYTVTMENTGTIPARLLGRRWVITDANGKRIEVVGEGVVGEHPYLRPGEAFQYTSSAAIETPVGSMHGSYQMVADDGVPFDAPIEPFSLAIPRNKLH</sequence>
<organism evidence="4 5">
    <name type="scientific">Methylomagnum ishizawai</name>
    <dbReference type="NCBI Taxonomy" id="1760988"/>
    <lineage>
        <taxon>Bacteria</taxon>
        <taxon>Pseudomonadati</taxon>
        <taxon>Pseudomonadota</taxon>
        <taxon>Gammaproteobacteria</taxon>
        <taxon>Methylococcales</taxon>
        <taxon>Methylococcaceae</taxon>
        <taxon>Methylomagnum</taxon>
    </lineage>
</organism>